<sequence>MDFNGFQERPLRKDAFLKVTWNKNKGVTSYEEVQAKDIPTAAKEKLSKGTVDNG</sequence>
<gene>
    <name evidence="1" type="ORF">DOK79_001649</name>
</gene>
<keyword evidence="2" id="KW-1185">Reference proteome</keyword>
<dbReference type="NCBIfam" id="TIGR01655">
    <property type="entry name" value="yxeA_fam"/>
    <property type="match status" value="1"/>
</dbReference>
<dbReference type="EMBL" id="CP147250">
    <property type="protein sequence ID" value="WYJ80096.1"/>
    <property type="molecule type" value="Genomic_DNA"/>
</dbReference>
<dbReference type="Proteomes" id="UP000664360">
    <property type="component" value="Chromosome"/>
</dbReference>
<dbReference type="InterPro" id="IPR036166">
    <property type="entry name" value="YxeA-like_sf"/>
</dbReference>
<reference evidence="1 2" key="1">
    <citation type="submission" date="2021-03" db="EMBL/GenBank/DDBJ databases">
        <authorList>
            <person name="Gilmore M.S."/>
            <person name="Schwartzman J."/>
            <person name="Van Tyne D."/>
            <person name="Martin M."/>
            <person name="Earl A.M."/>
            <person name="Manson A.L."/>
            <person name="Straub T."/>
            <person name="Salamzade R."/>
            <person name="Saavedra J."/>
            <person name="Lebreton F."/>
            <person name="Prichula J."/>
            <person name="Schaufler K."/>
            <person name="Gaca A."/>
            <person name="Sgardioli B."/>
            <person name="Wagenaar J."/>
            <person name="Strong T."/>
        </authorList>
    </citation>
    <scope>NUCLEOTIDE SEQUENCE [LARGE SCALE GENOMIC DNA]</scope>
    <source>
        <strain evidence="1 2">DIV1094</strain>
    </source>
</reference>
<reference evidence="1 2" key="2">
    <citation type="submission" date="2024-03" db="EMBL/GenBank/DDBJ databases">
        <title>The Genome Sequence of Enterococcus sp. DIV1094.</title>
        <authorList>
            <consortium name="The Broad Institute Genomics Platform"/>
            <consortium name="The Broad Institute Microbial Omics Core"/>
            <consortium name="The Broad Institute Genomic Center for Infectious Diseases"/>
            <person name="Earl A."/>
            <person name="Manson A."/>
            <person name="Gilmore M."/>
            <person name="Schwartman J."/>
            <person name="Shea T."/>
            <person name="Abouelleil A."/>
            <person name="Cao P."/>
            <person name="Chapman S."/>
            <person name="Cusick C."/>
            <person name="Young S."/>
            <person name="Neafsey D."/>
            <person name="Nusbaum C."/>
            <person name="Birren B."/>
        </authorList>
    </citation>
    <scope>NUCLEOTIDE SEQUENCE [LARGE SCALE GENOMIC DNA]</scope>
    <source>
        <strain evidence="1 2">DIV1094</strain>
    </source>
</reference>
<dbReference type="SUPFAM" id="SSF159121">
    <property type="entry name" value="BC4932-like"/>
    <property type="match status" value="1"/>
</dbReference>
<dbReference type="Gene3D" id="2.40.50.480">
    <property type="match status" value="1"/>
</dbReference>
<organism evidence="1 2">
    <name type="scientific">Candidatus Enterococcus mangumiae</name>
    <dbReference type="NCBI Taxonomy" id="2230878"/>
    <lineage>
        <taxon>Bacteria</taxon>
        <taxon>Bacillati</taxon>
        <taxon>Bacillota</taxon>
        <taxon>Bacilli</taxon>
        <taxon>Lactobacillales</taxon>
        <taxon>Enterococcaceae</taxon>
        <taxon>Enterococcus</taxon>
    </lineage>
</organism>
<dbReference type="Pfam" id="PF06486">
    <property type="entry name" value="DUF1093"/>
    <property type="match status" value="1"/>
</dbReference>
<evidence type="ECO:0000313" key="1">
    <source>
        <dbReference type="EMBL" id="WYJ80096.1"/>
    </source>
</evidence>
<name>A0ABZ2SY83_9ENTE</name>
<evidence type="ECO:0000313" key="2">
    <source>
        <dbReference type="Proteomes" id="UP000664360"/>
    </source>
</evidence>
<proteinExistence type="predicted"/>
<accession>A0ABZ2SY83</accession>
<dbReference type="InterPro" id="IPR006542">
    <property type="entry name" value="DUF1093"/>
</dbReference>
<protein>
    <submittedName>
        <fullName evidence="1">Uncharacterized protein</fullName>
    </submittedName>
</protein>